<dbReference type="Proteomes" id="UP000694866">
    <property type="component" value="Unplaced"/>
</dbReference>
<evidence type="ECO:0000313" key="4">
    <source>
        <dbReference type="RefSeq" id="XP_011305342.1"/>
    </source>
</evidence>
<dbReference type="AlphaFoldDB" id="A0A9R1T9C0"/>
<keyword evidence="3" id="KW-1185">Reference proteome</keyword>
<gene>
    <name evidence="4" type="primary">LOC105267890</name>
</gene>
<reference evidence="4" key="1">
    <citation type="submission" date="2025-08" db="UniProtKB">
        <authorList>
            <consortium name="RefSeq"/>
        </authorList>
    </citation>
    <scope>IDENTIFICATION</scope>
    <source>
        <strain evidence="4">USDA-PBARC FA_bdor</strain>
        <tissue evidence="4">Whole organism</tissue>
    </source>
</reference>
<sequence>MAKVGDTEMTVPPYGDATAQEPRCNTKVSTRCPEFCQLIGKRETKTTELSKRERDLRRRLEMLECWMPAVTMMGMMTRDIKADEIAGVIDKQVAGMTLSCLCPNSTLSQHRDVRIREVEGKRKKAMMRFEEARKLLNEKQTAVDRQNERIEEARRTRVMMEERVKLLEAKVSRYDNLGRATSAESVASIGPDELMYLTKLEELVKAEAASKKQLEELEKRQEMYVKALEAASQIWNDEERQESIASREDGLKSQLQVKSLANQQLADRICQLEDQVESLKSKLISCNDELKTYTERKSAEAMMGTDLTYRDVEVSIAPVLKDVSVIYDEVTVSGEKSPEAVLGPDGESRHLDLSGVTFREVSMIYDINFTVDEEVHAVAATESKETSAVIEFTERAVQEDIVQPQYDDAETATDGMQFVSLMAADATDATDGADADWQQSAVDGMQFVSLMAADATDAADADSQQSATHGMQFVSLMAADTTDAADADWQQSAAGDMQFVSLMED</sequence>
<feature type="coiled-coil region" evidence="1">
    <location>
        <begin position="197"/>
        <end position="234"/>
    </location>
</feature>
<name>A0A9R1T9C0_9HYME</name>
<protein>
    <submittedName>
        <fullName evidence="4">Uncharacterized protein</fullName>
    </submittedName>
</protein>
<evidence type="ECO:0000313" key="3">
    <source>
        <dbReference type="Proteomes" id="UP000694866"/>
    </source>
</evidence>
<dbReference type="KEGG" id="fas:105267890"/>
<evidence type="ECO:0000256" key="1">
    <source>
        <dbReference type="SAM" id="Coils"/>
    </source>
</evidence>
<dbReference type="OrthoDB" id="6424487at2759"/>
<feature type="region of interest" description="Disordered" evidence="2">
    <location>
        <begin position="1"/>
        <end position="20"/>
    </location>
</feature>
<dbReference type="GeneID" id="105267890"/>
<evidence type="ECO:0000256" key="2">
    <source>
        <dbReference type="SAM" id="MobiDB-lite"/>
    </source>
</evidence>
<proteinExistence type="predicted"/>
<organism evidence="3 4">
    <name type="scientific">Fopius arisanus</name>
    <dbReference type="NCBI Taxonomy" id="64838"/>
    <lineage>
        <taxon>Eukaryota</taxon>
        <taxon>Metazoa</taxon>
        <taxon>Ecdysozoa</taxon>
        <taxon>Arthropoda</taxon>
        <taxon>Hexapoda</taxon>
        <taxon>Insecta</taxon>
        <taxon>Pterygota</taxon>
        <taxon>Neoptera</taxon>
        <taxon>Endopterygota</taxon>
        <taxon>Hymenoptera</taxon>
        <taxon>Apocrita</taxon>
        <taxon>Ichneumonoidea</taxon>
        <taxon>Braconidae</taxon>
        <taxon>Opiinae</taxon>
        <taxon>Fopius</taxon>
    </lineage>
</organism>
<accession>A0A9R1T9C0</accession>
<dbReference type="RefSeq" id="XP_011305342.1">
    <property type="nucleotide sequence ID" value="XM_011307040.1"/>
</dbReference>
<feature type="coiled-coil region" evidence="1">
    <location>
        <begin position="129"/>
        <end position="170"/>
    </location>
</feature>
<keyword evidence="1" id="KW-0175">Coiled coil</keyword>